<gene>
    <name evidence="2" type="ORF">TIFTF001_019762</name>
</gene>
<dbReference type="InterPro" id="IPR008528">
    <property type="entry name" value="unc-13_homologue"/>
</dbReference>
<dbReference type="AlphaFoldDB" id="A0AA88AGZ0"/>
<accession>A0AA88AGZ0</accession>
<evidence type="ECO:0000313" key="3">
    <source>
        <dbReference type="Proteomes" id="UP001187192"/>
    </source>
</evidence>
<proteinExistence type="predicted"/>
<evidence type="ECO:0000256" key="1">
    <source>
        <dbReference type="SAM" id="MobiDB-lite"/>
    </source>
</evidence>
<reference evidence="2" key="1">
    <citation type="submission" date="2023-07" db="EMBL/GenBank/DDBJ databases">
        <title>draft genome sequence of fig (Ficus carica).</title>
        <authorList>
            <person name="Takahashi T."/>
            <person name="Nishimura K."/>
        </authorList>
    </citation>
    <scope>NUCLEOTIDE SEQUENCE</scope>
</reference>
<evidence type="ECO:0000313" key="2">
    <source>
        <dbReference type="EMBL" id="GMN50602.1"/>
    </source>
</evidence>
<dbReference type="Proteomes" id="UP001187192">
    <property type="component" value="Unassembled WGS sequence"/>
</dbReference>
<dbReference type="EMBL" id="BTGU01000034">
    <property type="protein sequence ID" value="GMN50602.1"/>
    <property type="molecule type" value="Genomic_DNA"/>
</dbReference>
<comment type="caution">
    <text evidence="2">The sequence shown here is derived from an EMBL/GenBank/DDBJ whole genome shotgun (WGS) entry which is preliminary data.</text>
</comment>
<feature type="region of interest" description="Disordered" evidence="1">
    <location>
        <begin position="113"/>
        <end position="140"/>
    </location>
</feature>
<dbReference type="PANTHER" id="PTHR31280:SF16">
    <property type="entry name" value="GLS PROTEIN (DUF810)"/>
    <property type="match status" value="1"/>
</dbReference>
<dbReference type="PANTHER" id="PTHR31280">
    <property type="entry name" value="PROTEIN UNC-13 HOMOLOG"/>
    <property type="match status" value="1"/>
</dbReference>
<protein>
    <submittedName>
        <fullName evidence="2">Uncharacterized protein</fullName>
    </submittedName>
</protein>
<sequence>MANILRARVFGSSRRHQRQQTTETESETAMPIHHQVHDLSSPFADVNSSLSDSDLRETSYEILVAACRSSGGKPLTYISQSEKTDRQAAAAMAASPSLQRSLTSTAASRVKKALGLKSSSSSSISRRREPAANQGRAAKRSVTVGEMMRVQMRVSEQTDSRIRRALLRVAAGQNLLFLLVLEFSAED</sequence>
<name>A0AA88AGZ0_FICCA</name>
<organism evidence="2 3">
    <name type="scientific">Ficus carica</name>
    <name type="common">Common fig</name>
    <dbReference type="NCBI Taxonomy" id="3494"/>
    <lineage>
        <taxon>Eukaryota</taxon>
        <taxon>Viridiplantae</taxon>
        <taxon>Streptophyta</taxon>
        <taxon>Embryophyta</taxon>
        <taxon>Tracheophyta</taxon>
        <taxon>Spermatophyta</taxon>
        <taxon>Magnoliopsida</taxon>
        <taxon>eudicotyledons</taxon>
        <taxon>Gunneridae</taxon>
        <taxon>Pentapetalae</taxon>
        <taxon>rosids</taxon>
        <taxon>fabids</taxon>
        <taxon>Rosales</taxon>
        <taxon>Moraceae</taxon>
        <taxon>Ficeae</taxon>
        <taxon>Ficus</taxon>
    </lineage>
</organism>
<keyword evidence="3" id="KW-1185">Reference proteome</keyword>